<feature type="region of interest" description="Disordered" evidence="1">
    <location>
        <begin position="28"/>
        <end position="62"/>
    </location>
</feature>
<evidence type="ECO:0000256" key="1">
    <source>
        <dbReference type="SAM" id="MobiDB-lite"/>
    </source>
</evidence>
<sequence length="429" mass="45450">MSASHVLACGAVGLAIASTVVACAASNNESAAPAPSPDASGTVLPDAESPASDGGVDAREDVVVGDPGCSEAGWCLTTLPDEDLMLKDIWPFDGRAIALAESPTLGIKVLEWQDAEGAWTYVDDGTQNQDGFGAYVGKGWAPSDSEFYYPVAPGYVYHGTRTAAGWTWTRTPLPTNNLDIDSANPTYSMINARYPAFGVWGTSASNLYAWYANTIYHWTQDDAGERSWVSEYVAGDPSSPLERLFVLGAAGTSSDDVWFSGARSQMGAGCALVIRRTAAGYQRIADGTIGGPYWPCFDRPGFLRIAGAEGWLTDIQAVSNDQFIALKGGRDVVRISATDSGYSVDRASIPANVSPSALNSLWSDSGNLWLAGWGRVIRGSDVWSGGAFGISTIALGNGPINRPIYQVRGTSNTNLWAIGVRYAFHKTTP</sequence>
<feature type="signal peptide" evidence="2">
    <location>
        <begin position="1"/>
        <end position="24"/>
    </location>
</feature>
<organism evidence="3 4">
    <name type="scientific">Labilithrix luteola</name>
    <dbReference type="NCBI Taxonomy" id="1391654"/>
    <lineage>
        <taxon>Bacteria</taxon>
        <taxon>Pseudomonadati</taxon>
        <taxon>Myxococcota</taxon>
        <taxon>Polyangia</taxon>
        <taxon>Polyangiales</taxon>
        <taxon>Labilitrichaceae</taxon>
        <taxon>Labilithrix</taxon>
    </lineage>
</organism>
<feature type="compositionally biased region" description="Low complexity" evidence="1">
    <location>
        <begin position="28"/>
        <end position="40"/>
    </location>
</feature>
<proteinExistence type="predicted"/>
<dbReference type="STRING" id="1391654.AKJ09_09336"/>
<dbReference type="Proteomes" id="UP000064967">
    <property type="component" value="Chromosome"/>
</dbReference>
<feature type="chain" id="PRO_5005466873" description="Type IV fimbrial biogenesis protein PilY1" evidence="2">
    <location>
        <begin position="25"/>
        <end position="429"/>
    </location>
</feature>
<evidence type="ECO:0000256" key="2">
    <source>
        <dbReference type="SAM" id="SignalP"/>
    </source>
</evidence>
<accession>A0A0K1QAA9</accession>
<gene>
    <name evidence="3" type="ORF">AKJ09_09336</name>
</gene>
<dbReference type="RefSeq" id="WP_146653555.1">
    <property type="nucleotide sequence ID" value="NZ_CP012333.1"/>
</dbReference>
<keyword evidence="4" id="KW-1185">Reference proteome</keyword>
<keyword evidence="2" id="KW-0732">Signal</keyword>
<dbReference type="AlphaFoldDB" id="A0A0K1QAA9"/>
<dbReference type="KEGG" id="llu:AKJ09_09336"/>
<evidence type="ECO:0008006" key="5">
    <source>
        <dbReference type="Google" id="ProtNLM"/>
    </source>
</evidence>
<protein>
    <recommendedName>
        <fullName evidence="5">Type IV fimbrial biogenesis protein PilY1</fullName>
    </recommendedName>
</protein>
<dbReference type="EMBL" id="CP012333">
    <property type="protein sequence ID" value="AKV02673.1"/>
    <property type="molecule type" value="Genomic_DNA"/>
</dbReference>
<evidence type="ECO:0000313" key="4">
    <source>
        <dbReference type="Proteomes" id="UP000064967"/>
    </source>
</evidence>
<dbReference type="OrthoDB" id="53254at2"/>
<reference evidence="3 4" key="1">
    <citation type="submission" date="2015-08" db="EMBL/GenBank/DDBJ databases">
        <authorList>
            <person name="Babu N.S."/>
            <person name="Beckwith C.J."/>
            <person name="Beseler K.G."/>
            <person name="Brison A."/>
            <person name="Carone J.V."/>
            <person name="Caskin T.P."/>
            <person name="Diamond M."/>
            <person name="Durham M.E."/>
            <person name="Foxe J.M."/>
            <person name="Go M."/>
            <person name="Henderson B.A."/>
            <person name="Jones I.B."/>
            <person name="McGettigan J.A."/>
            <person name="Micheletti S.J."/>
            <person name="Nasrallah M.E."/>
            <person name="Ortiz D."/>
            <person name="Piller C.R."/>
            <person name="Privatt S.R."/>
            <person name="Schneider S.L."/>
            <person name="Sharp S."/>
            <person name="Smith T.C."/>
            <person name="Stanton J.D."/>
            <person name="Ullery H.E."/>
            <person name="Wilson R.J."/>
            <person name="Serrano M.G."/>
            <person name="Buck G."/>
            <person name="Lee V."/>
            <person name="Wang Y."/>
            <person name="Carvalho R."/>
            <person name="Voegtly L."/>
            <person name="Shi R."/>
            <person name="Duckworth R."/>
            <person name="Johnson A."/>
            <person name="Loviza R."/>
            <person name="Walstead R."/>
            <person name="Shah Z."/>
            <person name="Kiflezghi M."/>
            <person name="Wade K."/>
            <person name="Ball S.L."/>
            <person name="Bradley K.W."/>
            <person name="Asai D.J."/>
            <person name="Bowman C.A."/>
            <person name="Russell D.A."/>
            <person name="Pope W.H."/>
            <person name="Jacobs-Sera D."/>
            <person name="Hendrix R.W."/>
            <person name="Hatfull G.F."/>
        </authorList>
    </citation>
    <scope>NUCLEOTIDE SEQUENCE [LARGE SCALE GENOMIC DNA]</scope>
    <source>
        <strain evidence="3 4">DSM 27648</strain>
    </source>
</reference>
<evidence type="ECO:0000313" key="3">
    <source>
        <dbReference type="EMBL" id="AKV02673.1"/>
    </source>
</evidence>
<name>A0A0K1QAA9_9BACT</name>